<dbReference type="Gene3D" id="1.10.3730.20">
    <property type="match status" value="1"/>
</dbReference>
<feature type="transmembrane region" description="Helical" evidence="1">
    <location>
        <begin position="218"/>
        <end position="238"/>
    </location>
</feature>
<dbReference type="AlphaFoldDB" id="A0A1F5KAD9"/>
<comment type="caution">
    <text evidence="3">The sequence shown here is derived from an EMBL/GenBank/DDBJ whole genome shotgun (WGS) entry which is preliminary data.</text>
</comment>
<name>A0A1F5KAD9_9BACT</name>
<gene>
    <name evidence="3" type="ORF">A3F00_00265</name>
</gene>
<keyword evidence="1" id="KW-0472">Membrane</keyword>
<feature type="transmembrane region" description="Helical" evidence="1">
    <location>
        <begin position="277"/>
        <end position="299"/>
    </location>
</feature>
<feature type="transmembrane region" description="Helical" evidence="1">
    <location>
        <begin position="120"/>
        <end position="139"/>
    </location>
</feature>
<dbReference type="InterPro" id="IPR037185">
    <property type="entry name" value="EmrE-like"/>
</dbReference>
<accession>A0A1F5KAD9</accession>
<proteinExistence type="predicted"/>
<keyword evidence="1" id="KW-0812">Transmembrane</keyword>
<keyword evidence="1" id="KW-1133">Transmembrane helix</keyword>
<reference evidence="3 4" key="1">
    <citation type="journal article" date="2016" name="Nat. Commun.">
        <title>Thousands of microbial genomes shed light on interconnected biogeochemical processes in an aquifer system.</title>
        <authorList>
            <person name="Anantharaman K."/>
            <person name="Brown C.T."/>
            <person name="Hug L.A."/>
            <person name="Sharon I."/>
            <person name="Castelle C.J."/>
            <person name="Probst A.J."/>
            <person name="Thomas B.C."/>
            <person name="Singh A."/>
            <person name="Wilkins M.J."/>
            <person name="Karaoz U."/>
            <person name="Brodie E.L."/>
            <person name="Williams K.H."/>
            <person name="Hubbard S.S."/>
            <person name="Banfield J.F."/>
        </authorList>
    </citation>
    <scope>NUCLEOTIDE SEQUENCE [LARGE SCALE GENOMIC DNA]</scope>
</reference>
<dbReference type="PANTHER" id="PTHR22911">
    <property type="entry name" value="ACYL-MALONYL CONDENSING ENZYME-RELATED"/>
    <property type="match status" value="1"/>
</dbReference>
<feature type="domain" description="EamA" evidence="2">
    <location>
        <begin position="7"/>
        <end position="133"/>
    </location>
</feature>
<feature type="transmembrane region" description="Helical" evidence="1">
    <location>
        <begin position="6"/>
        <end position="24"/>
    </location>
</feature>
<dbReference type="Pfam" id="PF00892">
    <property type="entry name" value="EamA"/>
    <property type="match status" value="1"/>
</dbReference>
<dbReference type="PANTHER" id="PTHR22911:SF137">
    <property type="entry name" value="SOLUTE CARRIER FAMILY 35 MEMBER G2-RELATED"/>
    <property type="match status" value="1"/>
</dbReference>
<feature type="transmembrane region" description="Helical" evidence="1">
    <location>
        <begin position="177"/>
        <end position="197"/>
    </location>
</feature>
<evidence type="ECO:0000313" key="3">
    <source>
        <dbReference type="EMBL" id="OGE37927.1"/>
    </source>
</evidence>
<evidence type="ECO:0000313" key="4">
    <source>
        <dbReference type="Proteomes" id="UP000176527"/>
    </source>
</evidence>
<dbReference type="EMBL" id="MFDE01000033">
    <property type="protein sequence ID" value="OGE37927.1"/>
    <property type="molecule type" value="Genomic_DNA"/>
</dbReference>
<feature type="transmembrane region" description="Helical" evidence="1">
    <location>
        <begin position="90"/>
        <end position="114"/>
    </location>
</feature>
<feature type="transmembrane region" description="Helical" evidence="1">
    <location>
        <begin position="36"/>
        <end position="57"/>
    </location>
</feature>
<dbReference type="GO" id="GO:0016020">
    <property type="term" value="C:membrane"/>
    <property type="evidence" value="ECO:0007669"/>
    <property type="project" value="InterPro"/>
</dbReference>
<feature type="transmembrane region" description="Helical" evidence="1">
    <location>
        <begin position="244"/>
        <end position="265"/>
    </location>
</feature>
<organism evidence="3 4">
    <name type="scientific">Candidatus Daviesbacteria bacterium RIFCSPHIGHO2_12_FULL_37_11</name>
    <dbReference type="NCBI Taxonomy" id="1797777"/>
    <lineage>
        <taxon>Bacteria</taxon>
        <taxon>Candidatus Daviesiibacteriota</taxon>
    </lineage>
</organism>
<dbReference type="Proteomes" id="UP000176527">
    <property type="component" value="Unassembled WGS sequence"/>
</dbReference>
<dbReference type="SUPFAM" id="SSF103481">
    <property type="entry name" value="Multidrug resistance efflux transporter EmrE"/>
    <property type="match status" value="1"/>
</dbReference>
<dbReference type="InterPro" id="IPR000620">
    <property type="entry name" value="EamA_dom"/>
</dbReference>
<feature type="transmembrane region" description="Helical" evidence="1">
    <location>
        <begin position="63"/>
        <end position="83"/>
    </location>
</feature>
<feature type="transmembrane region" description="Helical" evidence="1">
    <location>
        <begin position="148"/>
        <end position="165"/>
    </location>
</feature>
<sequence>MNFLPIAIIAYGLSGITAVIDKILLKKSIPAPLTYVFYISMMGMILVLFLIPFGLIFNFQSALFAILSGILGNFAFLTYFQALKKGEASIVAPVVGGANPLFTLLLGSIFLGQILTPMQLLAFFLLILGAVILTHSLWAKKLKINHQLFLMILSGFLFAFAYLMLREAFVSSNFITGLIISRLTGGFLVLPLIFYPVTRSQIFSGSLTKHDFMNKTSFLMLIGQGFGAGSGFLIAYAVSLTTPALVNSMFGFQYLVILITALFLAHEHRSTLLDETLTKLVLLQKVIGAGFLSLGVYLLSK</sequence>
<evidence type="ECO:0000259" key="2">
    <source>
        <dbReference type="Pfam" id="PF00892"/>
    </source>
</evidence>
<protein>
    <recommendedName>
        <fullName evidence="2">EamA domain-containing protein</fullName>
    </recommendedName>
</protein>
<evidence type="ECO:0000256" key="1">
    <source>
        <dbReference type="SAM" id="Phobius"/>
    </source>
</evidence>